<dbReference type="PROSITE" id="PS00622">
    <property type="entry name" value="HTH_LUXR_1"/>
    <property type="match status" value="1"/>
</dbReference>
<dbReference type="Pfam" id="PF00196">
    <property type="entry name" value="GerE"/>
    <property type="match status" value="1"/>
</dbReference>
<feature type="domain" description="HTH luxR-type" evidence="4">
    <location>
        <begin position="207"/>
        <end position="272"/>
    </location>
</feature>
<dbReference type="OrthoDB" id="9793083at2"/>
<dbReference type="PANTHER" id="PTHR44688">
    <property type="entry name" value="DNA-BINDING TRANSCRIPTIONAL ACTIVATOR DEVR_DOSR"/>
    <property type="match status" value="1"/>
</dbReference>
<dbReference type="GO" id="GO:0003677">
    <property type="term" value="F:DNA binding"/>
    <property type="evidence" value="ECO:0007669"/>
    <property type="project" value="UniProtKB-KW"/>
</dbReference>
<evidence type="ECO:0000256" key="1">
    <source>
        <dbReference type="ARBA" id="ARBA00023015"/>
    </source>
</evidence>
<keyword evidence="6" id="KW-1185">Reference proteome</keyword>
<evidence type="ECO:0000256" key="3">
    <source>
        <dbReference type="ARBA" id="ARBA00023163"/>
    </source>
</evidence>
<dbReference type="SUPFAM" id="SSF46894">
    <property type="entry name" value="C-terminal effector domain of the bipartite response regulators"/>
    <property type="match status" value="1"/>
</dbReference>
<keyword evidence="3" id="KW-0804">Transcription</keyword>
<protein>
    <submittedName>
        <fullName evidence="5">DNA-binding response regulator</fullName>
    </submittedName>
</protein>
<dbReference type="AlphaFoldDB" id="A0A3M8SYC7"/>
<evidence type="ECO:0000259" key="4">
    <source>
        <dbReference type="PROSITE" id="PS50043"/>
    </source>
</evidence>
<gene>
    <name evidence="5" type="ORF">EER27_02160</name>
</gene>
<dbReference type="SMART" id="SM00421">
    <property type="entry name" value="HTH_LUXR"/>
    <property type="match status" value="1"/>
</dbReference>
<dbReference type="GO" id="GO:0006355">
    <property type="term" value="P:regulation of DNA-templated transcription"/>
    <property type="evidence" value="ECO:0007669"/>
    <property type="project" value="InterPro"/>
</dbReference>
<dbReference type="PANTHER" id="PTHR44688:SF16">
    <property type="entry name" value="DNA-BINDING TRANSCRIPTIONAL ACTIVATOR DEVR_DOSR"/>
    <property type="match status" value="1"/>
</dbReference>
<dbReference type="EMBL" id="RIBS01000001">
    <property type="protein sequence ID" value="RNF86249.1"/>
    <property type="molecule type" value="Genomic_DNA"/>
</dbReference>
<comment type="caution">
    <text evidence="5">The sequence shown here is derived from an EMBL/GenBank/DDBJ whole genome shotgun (WGS) entry which is preliminary data.</text>
</comment>
<organism evidence="5 6">
    <name type="scientific">Montanilutibacter psychrotolerans</name>
    <dbReference type="NCBI Taxonomy" id="1327343"/>
    <lineage>
        <taxon>Bacteria</taxon>
        <taxon>Pseudomonadati</taxon>
        <taxon>Pseudomonadota</taxon>
        <taxon>Gammaproteobacteria</taxon>
        <taxon>Lysobacterales</taxon>
        <taxon>Lysobacteraceae</taxon>
        <taxon>Montanilutibacter</taxon>
    </lineage>
</organism>
<evidence type="ECO:0000313" key="6">
    <source>
        <dbReference type="Proteomes" id="UP000267049"/>
    </source>
</evidence>
<keyword evidence="1" id="KW-0805">Transcription regulation</keyword>
<name>A0A3M8SYC7_9GAMM</name>
<dbReference type="InterPro" id="IPR016032">
    <property type="entry name" value="Sig_transdc_resp-reg_C-effctor"/>
</dbReference>
<evidence type="ECO:0000256" key="2">
    <source>
        <dbReference type="ARBA" id="ARBA00023125"/>
    </source>
</evidence>
<dbReference type="InterPro" id="IPR000792">
    <property type="entry name" value="Tscrpt_reg_LuxR_C"/>
</dbReference>
<proteinExistence type="predicted"/>
<dbReference type="Proteomes" id="UP000267049">
    <property type="component" value="Unassembled WGS sequence"/>
</dbReference>
<dbReference type="InterPro" id="IPR036388">
    <property type="entry name" value="WH-like_DNA-bd_sf"/>
</dbReference>
<evidence type="ECO:0000313" key="5">
    <source>
        <dbReference type="EMBL" id="RNF86249.1"/>
    </source>
</evidence>
<reference evidence="5 6" key="1">
    <citation type="submission" date="2018-11" db="EMBL/GenBank/DDBJ databases">
        <title>Lysobacter cryohumiis sp. nov., isolated from soil in the Tianshan Mountains, Xinjiang, China.</title>
        <authorList>
            <person name="Luo Y."/>
            <person name="Sheng H."/>
        </authorList>
    </citation>
    <scope>NUCLEOTIDE SEQUENCE [LARGE SCALE GENOMIC DNA]</scope>
    <source>
        <strain evidence="5 6">ZS60</strain>
    </source>
</reference>
<dbReference type="PRINTS" id="PR00038">
    <property type="entry name" value="HTHLUXR"/>
</dbReference>
<keyword evidence="2 5" id="KW-0238">DNA-binding</keyword>
<dbReference type="PROSITE" id="PS50043">
    <property type="entry name" value="HTH_LUXR_2"/>
    <property type="match status" value="1"/>
</dbReference>
<dbReference type="Gene3D" id="3.40.50.2300">
    <property type="match status" value="1"/>
</dbReference>
<accession>A0A3M8SYC7</accession>
<dbReference type="Gene3D" id="1.10.10.10">
    <property type="entry name" value="Winged helix-like DNA-binding domain superfamily/Winged helix DNA-binding domain"/>
    <property type="match status" value="1"/>
</dbReference>
<sequence>MRPGGVQPGSTRLRITGAVMTTMHAEPDRTVRPGAASCAAPLGLGEFGGSATAITVMTASDCQALQAAWQSMLACESGIQIEGEPVTDVTRLATSLSRYQPKVLLLDKALFDRLHPLALRKIRQCCPHVRVLLVAEQACRGAVADVLRNRLHGLLLTTSPPDLCLKAIRAVSNGELWLSRRMMANAITDPTWALARADASASFDPIRRHAMETLTQRELQVVGRLHQGRSNKEIARDLGIMEDTVKKHLRSVFTKLGVRRRALVVLQASAAA</sequence>
<dbReference type="CDD" id="cd06170">
    <property type="entry name" value="LuxR_C_like"/>
    <property type="match status" value="1"/>
</dbReference>